<dbReference type="InterPro" id="IPR036271">
    <property type="entry name" value="Tet_transcr_reg_TetR-rel_C_sf"/>
</dbReference>
<organism evidence="6 7">
    <name type="scientific">Microbacterium aurugineum</name>
    <dbReference type="NCBI Taxonomy" id="2851642"/>
    <lineage>
        <taxon>Bacteria</taxon>
        <taxon>Bacillati</taxon>
        <taxon>Actinomycetota</taxon>
        <taxon>Actinomycetes</taxon>
        <taxon>Micrococcales</taxon>
        <taxon>Microbacteriaceae</taxon>
        <taxon>Microbacterium</taxon>
    </lineage>
</organism>
<dbReference type="InterPro" id="IPR001647">
    <property type="entry name" value="HTH_TetR"/>
</dbReference>
<dbReference type="Pfam" id="PF00440">
    <property type="entry name" value="TetR_N"/>
    <property type="match status" value="1"/>
</dbReference>
<dbReference type="PROSITE" id="PS50977">
    <property type="entry name" value="HTH_TETR_2"/>
    <property type="match status" value="1"/>
</dbReference>
<reference evidence="6 7" key="1">
    <citation type="submission" date="2021-06" db="EMBL/GenBank/DDBJ databases">
        <title>Genome-based taxonomic framework of Microbacterium strains isolated from marine environment, the description of four new species and reclassification of four preexisting species.</title>
        <authorList>
            <person name="Lee S.D."/>
            <person name="Kim S.-M."/>
            <person name="Byeon Y.-S."/>
            <person name="Yang H.L."/>
            <person name="Kim I.S."/>
        </authorList>
    </citation>
    <scope>NUCLEOTIDE SEQUENCE [LARGE SCALE GENOMIC DNA]</scope>
    <source>
        <strain evidence="6 7">KSW4-10</strain>
    </source>
</reference>
<proteinExistence type="predicted"/>
<dbReference type="SUPFAM" id="SSF48498">
    <property type="entry name" value="Tetracyclin repressor-like, C-terminal domain"/>
    <property type="match status" value="1"/>
</dbReference>
<keyword evidence="3" id="KW-0804">Transcription</keyword>
<evidence type="ECO:0000259" key="5">
    <source>
        <dbReference type="PROSITE" id="PS50977"/>
    </source>
</evidence>
<dbReference type="PRINTS" id="PR00455">
    <property type="entry name" value="HTHTETR"/>
</dbReference>
<evidence type="ECO:0000256" key="3">
    <source>
        <dbReference type="ARBA" id="ARBA00023163"/>
    </source>
</evidence>
<keyword evidence="7" id="KW-1185">Reference proteome</keyword>
<evidence type="ECO:0000313" key="6">
    <source>
        <dbReference type="EMBL" id="UPL18038.1"/>
    </source>
</evidence>
<keyword evidence="1" id="KW-0805">Transcription regulation</keyword>
<feature type="domain" description="HTH tetR-type" evidence="5">
    <location>
        <begin position="7"/>
        <end position="67"/>
    </location>
</feature>
<gene>
    <name evidence="6" type="ORF">KV397_09860</name>
</gene>
<dbReference type="RefSeq" id="WP_153243918.1">
    <property type="nucleotide sequence ID" value="NZ_CP078078.1"/>
</dbReference>
<evidence type="ECO:0000256" key="4">
    <source>
        <dbReference type="PROSITE-ProRule" id="PRU00335"/>
    </source>
</evidence>
<protein>
    <submittedName>
        <fullName evidence="6">TetR/AcrR family transcriptional regulator</fullName>
    </submittedName>
</protein>
<dbReference type="InterPro" id="IPR009057">
    <property type="entry name" value="Homeodomain-like_sf"/>
</dbReference>
<dbReference type="PANTHER" id="PTHR30055:SF234">
    <property type="entry name" value="HTH-TYPE TRANSCRIPTIONAL REGULATOR BETI"/>
    <property type="match status" value="1"/>
</dbReference>
<dbReference type="InterPro" id="IPR050109">
    <property type="entry name" value="HTH-type_TetR-like_transc_reg"/>
</dbReference>
<dbReference type="EMBL" id="CP078078">
    <property type="protein sequence ID" value="UPL18038.1"/>
    <property type="molecule type" value="Genomic_DNA"/>
</dbReference>
<dbReference type="PANTHER" id="PTHR30055">
    <property type="entry name" value="HTH-TYPE TRANSCRIPTIONAL REGULATOR RUTR"/>
    <property type="match status" value="1"/>
</dbReference>
<sequence length="194" mass="21659">MPRPRVPDRRERILDAAEELVLAQGFDHMSVASVAARAGIGKGAVYLEFAGKRDVLDALLLRGNRRMADRVRRELGDHPRLGDACRATARALLDDPLMTAAFLDDRGVLGSHVMEVTDDRYRTRHHRVVEWFRELQDRHLIIADVDPRSLALALSSTTIGLLSAARLLGPLDRSVLEDTIDTIGRMAATFETER</sequence>
<name>A0ABY4J2Z1_9MICO</name>
<keyword evidence="2 4" id="KW-0238">DNA-binding</keyword>
<evidence type="ECO:0000313" key="7">
    <source>
        <dbReference type="Proteomes" id="UP000830631"/>
    </source>
</evidence>
<evidence type="ECO:0000256" key="1">
    <source>
        <dbReference type="ARBA" id="ARBA00023015"/>
    </source>
</evidence>
<dbReference type="Gene3D" id="1.10.357.10">
    <property type="entry name" value="Tetracycline Repressor, domain 2"/>
    <property type="match status" value="1"/>
</dbReference>
<dbReference type="SUPFAM" id="SSF46689">
    <property type="entry name" value="Homeodomain-like"/>
    <property type="match status" value="1"/>
</dbReference>
<accession>A0ABY4J2Z1</accession>
<dbReference type="Proteomes" id="UP000830631">
    <property type="component" value="Chromosome"/>
</dbReference>
<evidence type="ECO:0000256" key="2">
    <source>
        <dbReference type="ARBA" id="ARBA00023125"/>
    </source>
</evidence>
<feature type="DNA-binding region" description="H-T-H motif" evidence="4">
    <location>
        <begin position="30"/>
        <end position="49"/>
    </location>
</feature>